<dbReference type="InterPro" id="IPR001684">
    <property type="entry name" value="Ribosomal_bL27"/>
</dbReference>
<evidence type="ECO:0000256" key="8">
    <source>
        <dbReference type="ARBA" id="ARBA00035268"/>
    </source>
</evidence>
<dbReference type="NCBIfam" id="TIGR00062">
    <property type="entry name" value="L27"/>
    <property type="match status" value="1"/>
</dbReference>
<evidence type="ECO:0000256" key="9">
    <source>
        <dbReference type="ARBA" id="ARBA00035428"/>
    </source>
</evidence>
<evidence type="ECO:0000256" key="5">
    <source>
        <dbReference type="ARBA" id="ARBA00022946"/>
    </source>
</evidence>
<name>A0A0E0FY60_ORYNI</name>
<dbReference type="AlphaFoldDB" id="A0A0E0FY60"/>
<dbReference type="FunFam" id="2.40.50.100:FF:000051">
    <property type="entry name" value="50S ribosomal protein L27"/>
    <property type="match status" value="1"/>
</dbReference>
<dbReference type="GO" id="GO:1990904">
    <property type="term" value="C:ribonucleoprotein complex"/>
    <property type="evidence" value="ECO:0007669"/>
    <property type="project" value="UniProtKB-KW"/>
</dbReference>
<dbReference type="OMA" id="SEANPAC"/>
<evidence type="ECO:0000256" key="10">
    <source>
        <dbReference type="ARBA" id="ARBA00082771"/>
    </source>
</evidence>
<sequence length="243" mass="26401">MGDPDPKKKSPRLPLHSHVITSPLCSHTLSSLSLLLATPPLLESAMASMAFTLVGAFKGMSLSSPCHSSSSASFLRADRVSLSVGGGVGMGVPMTMPVRRLTIQMAHKKGAGSTKNGRDSPGQRLGVKIYGDQVAKPGAIIIRQRGTRVYPGNNVGMGKDHTLFSLIDGLVKFEKYGPDKKKVSVYPYEKQPENPNSYRARKREYFRMQRERKKARAEGIVEVQLVLAAADESPETSYKPSTT</sequence>
<dbReference type="HAMAP" id="MF_00539">
    <property type="entry name" value="Ribosomal_bL27"/>
    <property type="match status" value="1"/>
</dbReference>
<dbReference type="STRING" id="4536.A0A0E0FY60"/>
<dbReference type="Gramene" id="ONIVA01G48340.2">
    <property type="protein sequence ID" value="ONIVA01G48340.2"/>
    <property type="gene ID" value="ONIVA01G48340"/>
</dbReference>
<keyword evidence="12" id="KW-1185">Reference proteome</keyword>
<dbReference type="GO" id="GO:0003735">
    <property type="term" value="F:structural constituent of ribosome"/>
    <property type="evidence" value="ECO:0007669"/>
    <property type="project" value="InterPro"/>
</dbReference>
<reference evidence="11" key="1">
    <citation type="submission" date="2015-04" db="UniProtKB">
        <authorList>
            <consortium name="EnsemblPlants"/>
        </authorList>
    </citation>
    <scope>IDENTIFICATION</scope>
    <source>
        <strain evidence="11">SL10</strain>
    </source>
</reference>
<dbReference type="PRINTS" id="PR00063">
    <property type="entry name" value="RIBOSOMALL27"/>
</dbReference>
<accession>A0A0E0FY60</accession>
<dbReference type="GO" id="GO:0006412">
    <property type="term" value="P:translation"/>
    <property type="evidence" value="ECO:0007669"/>
    <property type="project" value="InterPro"/>
</dbReference>
<evidence type="ECO:0000256" key="4">
    <source>
        <dbReference type="ARBA" id="ARBA00022640"/>
    </source>
</evidence>
<dbReference type="EnsemblPlants" id="ONIVA01G48340.2">
    <property type="protein sequence ID" value="ONIVA01G48340.2"/>
    <property type="gene ID" value="ONIVA01G48340"/>
</dbReference>
<dbReference type="eggNOG" id="KOG4600">
    <property type="taxonomic scope" value="Eukaryota"/>
</dbReference>
<keyword evidence="3" id="KW-0150">Chloroplast</keyword>
<dbReference type="PROSITE" id="PS00831">
    <property type="entry name" value="RIBOSOMAL_L27"/>
    <property type="match status" value="1"/>
</dbReference>
<evidence type="ECO:0000256" key="2">
    <source>
        <dbReference type="ARBA" id="ARBA00010797"/>
    </source>
</evidence>
<dbReference type="Gene3D" id="2.40.50.100">
    <property type="match status" value="1"/>
</dbReference>
<comment type="similarity">
    <text evidence="2">Belongs to the bacterial ribosomal protein bL27 family.</text>
</comment>
<evidence type="ECO:0000256" key="7">
    <source>
        <dbReference type="ARBA" id="ARBA00023274"/>
    </source>
</evidence>
<dbReference type="Proteomes" id="UP000006591">
    <property type="component" value="Chromosome 1"/>
</dbReference>
<evidence type="ECO:0000256" key="1">
    <source>
        <dbReference type="ARBA" id="ARBA00004229"/>
    </source>
</evidence>
<proteinExistence type="inferred from homology"/>
<dbReference type="GO" id="GO:0005840">
    <property type="term" value="C:ribosome"/>
    <property type="evidence" value="ECO:0007669"/>
    <property type="project" value="UniProtKB-KW"/>
</dbReference>
<protein>
    <recommendedName>
        <fullName evidence="8">Large ribosomal subunit protein bL27c</fullName>
    </recommendedName>
    <alternativeName>
        <fullName evidence="9">50S ribosomal protein L27, chloroplastic</fullName>
    </alternativeName>
    <alternativeName>
        <fullName evidence="10">CL27</fullName>
    </alternativeName>
</protein>
<reference evidence="11" key="2">
    <citation type="submission" date="2018-04" db="EMBL/GenBank/DDBJ databases">
        <title>OnivRS2 (Oryza nivara Reference Sequence Version 2).</title>
        <authorList>
            <person name="Zhang J."/>
            <person name="Kudrna D."/>
            <person name="Lee S."/>
            <person name="Talag J."/>
            <person name="Rajasekar S."/>
            <person name="Welchert J."/>
            <person name="Hsing Y.-I."/>
            <person name="Wing R.A."/>
        </authorList>
    </citation>
    <scope>NUCLEOTIDE SEQUENCE [LARGE SCALE GENOMIC DNA]</scope>
</reference>
<dbReference type="SUPFAM" id="SSF110324">
    <property type="entry name" value="Ribosomal L27 protein-like"/>
    <property type="match status" value="1"/>
</dbReference>
<dbReference type="InterPro" id="IPR018261">
    <property type="entry name" value="Ribosomal_bL27_CS"/>
</dbReference>
<evidence type="ECO:0000313" key="11">
    <source>
        <dbReference type="EnsemblPlants" id="ONIVA01G48340.2"/>
    </source>
</evidence>
<keyword evidence="4" id="KW-0934">Plastid</keyword>
<dbReference type="PANTHER" id="PTHR15893:SF0">
    <property type="entry name" value="LARGE RIBOSOMAL SUBUNIT PROTEIN BL27M"/>
    <property type="match status" value="1"/>
</dbReference>
<dbReference type="Pfam" id="PF01016">
    <property type="entry name" value="Ribosomal_L27"/>
    <property type="match status" value="1"/>
</dbReference>
<dbReference type="GO" id="GO:0009507">
    <property type="term" value="C:chloroplast"/>
    <property type="evidence" value="ECO:0007669"/>
    <property type="project" value="UniProtKB-SubCell"/>
</dbReference>
<evidence type="ECO:0000256" key="6">
    <source>
        <dbReference type="ARBA" id="ARBA00022980"/>
    </source>
</evidence>
<evidence type="ECO:0000256" key="3">
    <source>
        <dbReference type="ARBA" id="ARBA00022528"/>
    </source>
</evidence>
<comment type="subcellular location">
    <subcellularLocation>
        <location evidence="1">Plastid</location>
        <location evidence="1">Chloroplast</location>
    </subcellularLocation>
</comment>
<keyword evidence="7" id="KW-0687">Ribonucleoprotein</keyword>
<keyword evidence="5" id="KW-0809">Transit peptide</keyword>
<evidence type="ECO:0000313" key="12">
    <source>
        <dbReference type="Proteomes" id="UP000006591"/>
    </source>
</evidence>
<dbReference type="PANTHER" id="PTHR15893">
    <property type="entry name" value="RIBOSOMAL PROTEIN L27"/>
    <property type="match status" value="1"/>
</dbReference>
<organism evidence="11">
    <name type="scientific">Oryza nivara</name>
    <name type="common">Indian wild rice</name>
    <name type="synonym">Oryza sativa f. spontanea</name>
    <dbReference type="NCBI Taxonomy" id="4536"/>
    <lineage>
        <taxon>Eukaryota</taxon>
        <taxon>Viridiplantae</taxon>
        <taxon>Streptophyta</taxon>
        <taxon>Embryophyta</taxon>
        <taxon>Tracheophyta</taxon>
        <taxon>Spermatophyta</taxon>
        <taxon>Magnoliopsida</taxon>
        <taxon>Liliopsida</taxon>
        <taxon>Poales</taxon>
        <taxon>Poaceae</taxon>
        <taxon>BOP clade</taxon>
        <taxon>Oryzoideae</taxon>
        <taxon>Oryzeae</taxon>
        <taxon>Oryzinae</taxon>
        <taxon>Oryza</taxon>
    </lineage>
</organism>
<keyword evidence="6" id="KW-0689">Ribosomal protein</keyword>